<dbReference type="InterPro" id="IPR014044">
    <property type="entry name" value="CAP_dom"/>
</dbReference>
<name>A0A6A5VHA9_9PLEO</name>
<feature type="domain" description="SCP" evidence="2">
    <location>
        <begin position="39"/>
        <end position="90"/>
    </location>
</feature>
<evidence type="ECO:0000313" key="3">
    <source>
        <dbReference type="EMBL" id="KAF1976425.1"/>
    </source>
</evidence>
<gene>
    <name evidence="3" type="ORF">BU23DRAFT_630268</name>
</gene>
<dbReference type="EMBL" id="ML976667">
    <property type="protein sequence ID" value="KAF1976425.1"/>
    <property type="molecule type" value="Genomic_DNA"/>
</dbReference>
<accession>A0A6A5VHA9</accession>
<dbReference type="OrthoDB" id="5350391at2759"/>
<dbReference type="SUPFAM" id="SSF55797">
    <property type="entry name" value="PR-1-like"/>
    <property type="match status" value="1"/>
</dbReference>
<dbReference type="Proteomes" id="UP000800036">
    <property type="component" value="Unassembled WGS sequence"/>
</dbReference>
<keyword evidence="4" id="KW-1185">Reference proteome</keyword>
<evidence type="ECO:0000313" key="4">
    <source>
        <dbReference type="Proteomes" id="UP000800036"/>
    </source>
</evidence>
<proteinExistence type="predicted"/>
<feature type="chain" id="PRO_5025608471" description="SCP domain-containing protein" evidence="1">
    <location>
        <begin position="23"/>
        <end position="123"/>
    </location>
</feature>
<keyword evidence="1" id="KW-0732">Signal</keyword>
<dbReference type="Pfam" id="PF00188">
    <property type="entry name" value="CAP"/>
    <property type="match status" value="1"/>
</dbReference>
<reference evidence="3" key="1">
    <citation type="journal article" date="2020" name="Stud. Mycol.">
        <title>101 Dothideomycetes genomes: a test case for predicting lifestyles and emergence of pathogens.</title>
        <authorList>
            <person name="Haridas S."/>
            <person name="Albert R."/>
            <person name="Binder M."/>
            <person name="Bloem J."/>
            <person name="Labutti K."/>
            <person name="Salamov A."/>
            <person name="Andreopoulos B."/>
            <person name="Baker S."/>
            <person name="Barry K."/>
            <person name="Bills G."/>
            <person name="Bluhm B."/>
            <person name="Cannon C."/>
            <person name="Castanera R."/>
            <person name="Culley D."/>
            <person name="Daum C."/>
            <person name="Ezra D."/>
            <person name="Gonzalez J."/>
            <person name="Henrissat B."/>
            <person name="Kuo A."/>
            <person name="Liang C."/>
            <person name="Lipzen A."/>
            <person name="Lutzoni F."/>
            <person name="Magnuson J."/>
            <person name="Mondo S."/>
            <person name="Nolan M."/>
            <person name="Ohm R."/>
            <person name="Pangilinan J."/>
            <person name="Park H.-J."/>
            <person name="Ramirez L."/>
            <person name="Alfaro M."/>
            <person name="Sun H."/>
            <person name="Tritt A."/>
            <person name="Yoshinaga Y."/>
            <person name="Zwiers L.-H."/>
            <person name="Turgeon B."/>
            <person name="Goodwin S."/>
            <person name="Spatafora J."/>
            <person name="Crous P."/>
            <person name="Grigoriev I."/>
        </authorList>
    </citation>
    <scope>NUCLEOTIDE SEQUENCE</scope>
    <source>
        <strain evidence="3">CBS 107.79</strain>
    </source>
</reference>
<feature type="signal peptide" evidence="1">
    <location>
        <begin position="1"/>
        <end position="22"/>
    </location>
</feature>
<organism evidence="3 4">
    <name type="scientific">Bimuria novae-zelandiae CBS 107.79</name>
    <dbReference type="NCBI Taxonomy" id="1447943"/>
    <lineage>
        <taxon>Eukaryota</taxon>
        <taxon>Fungi</taxon>
        <taxon>Dikarya</taxon>
        <taxon>Ascomycota</taxon>
        <taxon>Pezizomycotina</taxon>
        <taxon>Dothideomycetes</taxon>
        <taxon>Pleosporomycetidae</taxon>
        <taxon>Pleosporales</taxon>
        <taxon>Massarineae</taxon>
        <taxon>Didymosphaeriaceae</taxon>
        <taxon>Bimuria</taxon>
    </lineage>
</organism>
<sequence>MVCFKLLAPLLAITTFTTFTSAAPAAAANVPRQTPAYMSTVNKWRANLGLSALAYSTQLEANARQTAADGHGTVRPHLISPSRAQVLAPGNMGNFKNIFVGGWLCERPNMTGINRICRRAGAG</sequence>
<dbReference type="InterPro" id="IPR035940">
    <property type="entry name" value="CAP_sf"/>
</dbReference>
<protein>
    <recommendedName>
        <fullName evidence="2">SCP domain-containing protein</fullName>
    </recommendedName>
</protein>
<evidence type="ECO:0000256" key="1">
    <source>
        <dbReference type="SAM" id="SignalP"/>
    </source>
</evidence>
<evidence type="ECO:0000259" key="2">
    <source>
        <dbReference type="Pfam" id="PF00188"/>
    </source>
</evidence>
<dbReference type="AlphaFoldDB" id="A0A6A5VHA9"/>